<organism evidence="1 2">
    <name type="scientific">Flavobacterium collinsii</name>
    <dbReference type="NCBI Taxonomy" id="1114861"/>
    <lineage>
        <taxon>Bacteria</taxon>
        <taxon>Pseudomonadati</taxon>
        <taxon>Bacteroidota</taxon>
        <taxon>Flavobacteriia</taxon>
        <taxon>Flavobacteriales</taxon>
        <taxon>Flavobacteriaceae</taxon>
        <taxon>Flavobacterium</taxon>
    </lineage>
</organism>
<name>A0ABM8KPY8_9FLAO</name>
<sequence>MTTRITDDVPQGTGATTSYLNVDPPIGKVGIVTILPISEPVPSTSTHVPPAS</sequence>
<accession>A0ABM8KPY8</accession>
<dbReference type="EMBL" id="CADCST010000162">
    <property type="protein sequence ID" value="CAA9203096.1"/>
    <property type="molecule type" value="Genomic_DNA"/>
</dbReference>
<evidence type="ECO:0000313" key="2">
    <source>
        <dbReference type="Proteomes" id="UP000474567"/>
    </source>
</evidence>
<comment type="caution">
    <text evidence="1">The sequence shown here is derived from an EMBL/GenBank/DDBJ whole genome shotgun (WGS) entry which is preliminary data.</text>
</comment>
<gene>
    <name evidence="1" type="ORF">FLACOL7796_04604</name>
</gene>
<protein>
    <submittedName>
        <fullName evidence="1">Uncharacterized protein</fullName>
    </submittedName>
</protein>
<evidence type="ECO:0000313" key="1">
    <source>
        <dbReference type="EMBL" id="CAA9203096.1"/>
    </source>
</evidence>
<dbReference type="Proteomes" id="UP000474567">
    <property type="component" value="Unassembled WGS sequence"/>
</dbReference>
<reference evidence="1 2" key="1">
    <citation type="submission" date="2020-02" db="EMBL/GenBank/DDBJ databases">
        <authorList>
            <person name="Criscuolo A."/>
        </authorList>
    </citation>
    <scope>NUCLEOTIDE SEQUENCE [LARGE SCALE GENOMIC DNA]</scope>
    <source>
        <strain evidence="1">CECT7796</strain>
    </source>
</reference>
<proteinExistence type="predicted"/>
<keyword evidence="2" id="KW-1185">Reference proteome</keyword>